<keyword evidence="3" id="KW-1185">Reference proteome</keyword>
<dbReference type="NCBIfam" id="TIGR01539">
    <property type="entry name" value="portal_lambda"/>
    <property type="match status" value="1"/>
</dbReference>
<evidence type="ECO:0000313" key="3">
    <source>
        <dbReference type="Proteomes" id="UP000182063"/>
    </source>
</evidence>
<dbReference type="STRING" id="1921510.BSL82_02330"/>
<dbReference type="Proteomes" id="UP000182063">
    <property type="component" value="Chromosome"/>
</dbReference>
<accession>A0A1L3ZRM5</accession>
<name>A0A1L3ZRM5_9SPHN</name>
<dbReference type="OrthoDB" id="9770450at2"/>
<proteinExistence type="predicted"/>
<evidence type="ECO:0000256" key="1">
    <source>
        <dbReference type="SAM" id="MobiDB-lite"/>
    </source>
</evidence>
<dbReference type="AlphaFoldDB" id="A0A1L3ZRM5"/>
<protein>
    <submittedName>
        <fullName evidence="2">Phage portal protein</fullName>
    </submittedName>
</protein>
<organism evidence="2 3">
    <name type="scientific">Tardibacter chloracetimidivorans</name>
    <dbReference type="NCBI Taxonomy" id="1921510"/>
    <lineage>
        <taxon>Bacteria</taxon>
        <taxon>Pseudomonadati</taxon>
        <taxon>Pseudomonadota</taxon>
        <taxon>Alphaproteobacteria</taxon>
        <taxon>Sphingomonadales</taxon>
        <taxon>Sphingomonadaceae</taxon>
        <taxon>Tardibacter</taxon>
    </lineage>
</organism>
<dbReference type="KEGG" id="sphj:BSL82_02330"/>
<feature type="compositionally biased region" description="Acidic residues" evidence="1">
    <location>
        <begin position="486"/>
        <end position="496"/>
    </location>
</feature>
<reference evidence="3" key="1">
    <citation type="submission" date="2016-11" db="EMBL/GenBank/DDBJ databases">
        <title>Complete Genome Sequence of alachlor-degrading Sphingomonas sp. strain JJ-A5.</title>
        <authorList>
            <person name="Lee H."/>
            <person name="Ka J.-O."/>
        </authorList>
    </citation>
    <scope>NUCLEOTIDE SEQUENCE [LARGE SCALE GENOMIC DNA]</scope>
    <source>
        <strain evidence="3">JJ-A5</strain>
    </source>
</reference>
<dbReference type="EMBL" id="CP018221">
    <property type="protein sequence ID" value="API58284.1"/>
    <property type="molecule type" value="Genomic_DNA"/>
</dbReference>
<evidence type="ECO:0000313" key="2">
    <source>
        <dbReference type="EMBL" id="API58284.1"/>
    </source>
</evidence>
<dbReference type="InterPro" id="IPR006429">
    <property type="entry name" value="Phage_lambda_portal"/>
</dbReference>
<feature type="region of interest" description="Disordered" evidence="1">
    <location>
        <begin position="448"/>
        <end position="496"/>
    </location>
</feature>
<dbReference type="Pfam" id="PF05136">
    <property type="entry name" value="Phage_portal_2"/>
    <property type="match status" value="1"/>
</dbReference>
<gene>
    <name evidence="2" type="ORF">BSL82_02330</name>
</gene>
<sequence>MTRPRFRSSIPPQRRSFQAGITDRLTSSWTSSDMTVNQSLIGKLKPMRARSRDFARNSEYGRKFFSLIQTNMVGHAGFSLKFDCRRPDGTVDKVDSARVLEAFKRWAKRGQCEVTGKLSWVQIQKLIATMTARDGEMLIQFVEGPTRGIHRFQLKLIPGHLLDEDLHRELPGGGVIRMGVEFDPDMKPVAYHIKDGGPRSDIDGPTAAQKHIRVPAREILHLFVPEELNQWRGVPWAFAGLRGARHLDQFEESALVAANAGASKMGFFFKKEMDGMPSNPADLADEASGDEQPEFLSDFEPGTFGVLPDGYDMKAFDPAYPNDVFDPFTKAVARKMATGLLTSYHSLTGDLTQVNFSSIRSGTLDDREHWKLLQGWEVGDALEPIVEAWLARALLYDTDLRQLPFTKFDKFNAPVFQGRRWDWVDPKADMAAEKEAVALKIKSRAQVIRERGGDPEQVWTEIEAEEQRLGPVAQPPPQPGQQPSAADDDDDDDEAA</sequence>
<dbReference type="GO" id="GO:0005198">
    <property type="term" value="F:structural molecule activity"/>
    <property type="evidence" value="ECO:0007669"/>
    <property type="project" value="InterPro"/>
</dbReference>
<dbReference type="GO" id="GO:0019068">
    <property type="term" value="P:virion assembly"/>
    <property type="evidence" value="ECO:0007669"/>
    <property type="project" value="InterPro"/>
</dbReference>